<reference evidence="3" key="1">
    <citation type="journal article" date="2023" name="Mol. Phylogenet. Evol.">
        <title>Genome-scale phylogeny and comparative genomics of the fungal order Sordariales.</title>
        <authorList>
            <person name="Hensen N."/>
            <person name="Bonometti L."/>
            <person name="Westerberg I."/>
            <person name="Brannstrom I.O."/>
            <person name="Guillou S."/>
            <person name="Cros-Aarteil S."/>
            <person name="Calhoun S."/>
            <person name="Haridas S."/>
            <person name="Kuo A."/>
            <person name="Mondo S."/>
            <person name="Pangilinan J."/>
            <person name="Riley R."/>
            <person name="LaButti K."/>
            <person name="Andreopoulos B."/>
            <person name="Lipzen A."/>
            <person name="Chen C."/>
            <person name="Yan M."/>
            <person name="Daum C."/>
            <person name="Ng V."/>
            <person name="Clum A."/>
            <person name="Steindorff A."/>
            <person name="Ohm R.A."/>
            <person name="Martin F."/>
            <person name="Silar P."/>
            <person name="Natvig D.O."/>
            <person name="Lalanne C."/>
            <person name="Gautier V."/>
            <person name="Ament-Velasquez S.L."/>
            <person name="Kruys A."/>
            <person name="Hutchinson M.I."/>
            <person name="Powell A.J."/>
            <person name="Barry K."/>
            <person name="Miller A.N."/>
            <person name="Grigoriev I.V."/>
            <person name="Debuchy R."/>
            <person name="Gladieux P."/>
            <person name="Hiltunen Thoren M."/>
            <person name="Johannesson H."/>
        </authorList>
    </citation>
    <scope>NUCLEOTIDE SEQUENCE</scope>
    <source>
        <strain evidence="3">CBS 315.58</strain>
    </source>
</reference>
<gene>
    <name evidence="3" type="ORF">QBC40DRAFT_264696</name>
</gene>
<keyword evidence="2" id="KW-0812">Transmembrane</keyword>
<evidence type="ECO:0000313" key="4">
    <source>
        <dbReference type="Proteomes" id="UP001303160"/>
    </source>
</evidence>
<accession>A0AAN7AXD4</accession>
<keyword evidence="2" id="KW-1133">Transmembrane helix</keyword>
<comment type="caution">
    <text evidence="3">The sequence shown here is derived from an EMBL/GenBank/DDBJ whole genome shotgun (WGS) entry which is preliminary data.</text>
</comment>
<reference evidence="3" key="2">
    <citation type="submission" date="2023-05" db="EMBL/GenBank/DDBJ databases">
        <authorList>
            <consortium name="Lawrence Berkeley National Laboratory"/>
            <person name="Steindorff A."/>
            <person name="Hensen N."/>
            <person name="Bonometti L."/>
            <person name="Westerberg I."/>
            <person name="Brannstrom I.O."/>
            <person name="Guillou S."/>
            <person name="Cros-Aarteil S."/>
            <person name="Calhoun S."/>
            <person name="Haridas S."/>
            <person name="Kuo A."/>
            <person name="Mondo S."/>
            <person name="Pangilinan J."/>
            <person name="Riley R."/>
            <person name="Labutti K."/>
            <person name="Andreopoulos B."/>
            <person name="Lipzen A."/>
            <person name="Chen C."/>
            <person name="Yanf M."/>
            <person name="Daum C."/>
            <person name="Ng V."/>
            <person name="Clum A."/>
            <person name="Ohm R."/>
            <person name="Martin F."/>
            <person name="Silar P."/>
            <person name="Natvig D."/>
            <person name="Lalanne C."/>
            <person name="Gautier V."/>
            <person name="Ament-Velasquez S.L."/>
            <person name="Kruys A."/>
            <person name="Hutchinson M.I."/>
            <person name="Powell A.J."/>
            <person name="Barry K."/>
            <person name="Miller A.N."/>
            <person name="Grigoriev I.V."/>
            <person name="Debuchy R."/>
            <person name="Gladieux P."/>
            <person name="Thoren M.H."/>
            <person name="Johannesson H."/>
        </authorList>
    </citation>
    <scope>NUCLEOTIDE SEQUENCE</scope>
    <source>
        <strain evidence="3">CBS 315.58</strain>
    </source>
</reference>
<keyword evidence="4" id="KW-1185">Reference proteome</keyword>
<name>A0AAN7AXD4_9PEZI</name>
<dbReference type="Proteomes" id="UP001303160">
    <property type="component" value="Unassembled WGS sequence"/>
</dbReference>
<dbReference type="EMBL" id="MU863914">
    <property type="protein sequence ID" value="KAK4200815.1"/>
    <property type="molecule type" value="Genomic_DNA"/>
</dbReference>
<feature type="transmembrane region" description="Helical" evidence="2">
    <location>
        <begin position="187"/>
        <end position="210"/>
    </location>
</feature>
<evidence type="ECO:0000256" key="1">
    <source>
        <dbReference type="SAM" id="MobiDB-lite"/>
    </source>
</evidence>
<feature type="region of interest" description="Disordered" evidence="1">
    <location>
        <begin position="224"/>
        <end position="246"/>
    </location>
</feature>
<sequence>MMGLGWAITLDDNGVPGRGLNNNNNNNNMNEHHHNKRQENFDSAIPGLCQDPCSQAYNTALATGKQTLLCSASSNFKPLHAACKQCCTVNTSNLSDLRRINKALDDRFGEFTDYCEILEVGGAHTPPPVGTITTRTRGTVTGTAIVDAWVTVTVGTKEVVVKETGTVEAEGGGDGGGGGGEGVNTGVIVGAVVGAAIAVILVLGVVVVVLRRRYKRRVKALEVGSGKDGSRSGGSSTTIGNDVSVTGDKKEKGPVIVVAVAELDGTPVVKRAEMDVEGSHGELDAEERYKELDVECGYGELDVLEKRSSELEVKGRISEDNTADLGDKHNDEKGDDKKVEDEVDKGDLGGREEQQKRRTVLGMNGIMYRHVVNKWRQ</sequence>
<protein>
    <submittedName>
        <fullName evidence="3">Uncharacterized protein</fullName>
    </submittedName>
</protein>
<dbReference type="PANTHER" id="PTHR38122">
    <property type="entry name" value="GLYCOPROTEIN X"/>
    <property type="match status" value="1"/>
</dbReference>
<dbReference type="PANTHER" id="PTHR38122:SF1">
    <property type="entry name" value="GLYCOPROTEIN X"/>
    <property type="match status" value="1"/>
</dbReference>
<evidence type="ECO:0000256" key="2">
    <source>
        <dbReference type="SAM" id="Phobius"/>
    </source>
</evidence>
<feature type="compositionally biased region" description="Basic and acidic residues" evidence="1">
    <location>
        <begin position="310"/>
        <end position="356"/>
    </location>
</feature>
<dbReference type="AlphaFoldDB" id="A0AAN7AXD4"/>
<proteinExistence type="predicted"/>
<organism evidence="3 4">
    <name type="scientific">Triangularia verruculosa</name>
    <dbReference type="NCBI Taxonomy" id="2587418"/>
    <lineage>
        <taxon>Eukaryota</taxon>
        <taxon>Fungi</taxon>
        <taxon>Dikarya</taxon>
        <taxon>Ascomycota</taxon>
        <taxon>Pezizomycotina</taxon>
        <taxon>Sordariomycetes</taxon>
        <taxon>Sordariomycetidae</taxon>
        <taxon>Sordariales</taxon>
        <taxon>Podosporaceae</taxon>
        <taxon>Triangularia</taxon>
    </lineage>
</organism>
<feature type="region of interest" description="Disordered" evidence="1">
    <location>
        <begin position="310"/>
        <end position="357"/>
    </location>
</feature>
<evidence type="ECO:0000313" key="3">
    <source>
        <dbReference type="EMBL" id="KAK4200815.1"/>
    </source>
</evidence>
<keyword evidence="2" id="KW-0472">Membrane</keyword>